<organism evidence="1 2">
    <name type="scientific">Pontibacter saemangeumensis</name>
    <dbReference type="NCBI Taxonomy" id="1084525"/>
    <lineage>
        <taxon>Bacteria</taxon>
        <taxon>Pseudomonadati</taxon>
        <taxon>Bacteroidota</taxon>
        <taxon>Cytophagia</taxon>
        <taxon>Cytophagales</taxon>
        <taxon>Hymenobacteraceae</taxon>
        <taxon>Pontibacter</taxon>
    </lineage>
</organism>
<protein>
    <submittedName>
        <fullName evidence="1">Uncharacterized protein</fullName>
    </submittedName>
</protein>
<name>A0ABP8LLM4_9BACT</name>
<sequence>MENFTFEQLPQAMRLLHEKMSHLGRLLEERDPQQEQELIFNVSQAAAFLHRRQPTIQGDYVELWIPWSSETLRQDPPRKEVKKVRRFDGFCCVPSHLHYQKAVGNFYNLYHPLPWQPEEGPCKQTLF</sequence>
<comment type="caution">
    <text evidence="1">The sequence shown here is derived from an EMBL/GenBank/DDBJ whole genome shotgun (WGS) entry which is preliminary data.</text>
</comment>
<evidence type="ECO:0000313" key="1">
    <source>
        <dbReference type="EMBL" id="GAA4431263.1"/>
    </source>
</evidence>
<proteinExistence type="predicted"/>
<gene>
    <name evidence="1" type="ORF">GCM10023188_18620</name>
</gene>
<accession>A0ABP8LLM4</accession>
<dbReference type="RefSeq" id="WP_345158530.1">
    <property type="nucleotide sequence ID" value="NZ_BAABHC010000010.1"/>
</dbReference>
<reference evidence="2" key="1">
    <citation type="journal article" date="2019" name="Int. J. Syst. Evol. Microbiol.">
        <title>The Global Catalogue of Microorganisms (GCM) 10K type strain sequencing project: providing services to taxonomists for standard genome sequencing and annotation.</title>
        <authorList>
            <consortium name="The Broad Institute Genomics Platform"/>
            <consortium name="The Broad Institute Genome Sequencing Center for Infectious Disease"/>
            <person name="Wu L."/>
            <person name="Ma J."/>
        </authorList>
    </citation>
    <scope>NUCLEOTIDE SEQUENCE [LARGE SCALE GENOMIC DNA]</scope>
    <source>
        <strain evidence="2">JCM 17926</strain>
    </source>
</reference>
<dbReference type="Proteomes" id="UP001500552">
    <property type="component" value="Unassembled WGS sequence"/>
</dbReference>
<dbReference type="EMBL" id="BAABHC010000010">
    <property type="protein sequence ID" value="GAA4431263.1"/>
    <property type="molecule type" value="Genomic_DNA"/>
</dbReference>
<evidence type="ECO:0000313" key="2">
    <source>
        <dbReference type="Proteomes" id="UP001500552"/>
    </source>
</evidence>
<keyword evidence="2" id="KW-1185">Reference proteome</keyword>